<evidence type="ECO:0000313" key="9">
    <source>
        <dbReference type="Proteomes" id="UP001385499"/>
    </source>
</evidence>
<dbReference type="CDD" id="cd06223">
    <property type="entry name" value="PRTases_typeI"/>
    <property type="match status" value="1"/>
</dbReference>
<evidence type="ECO:0000313" key="8">
    <source>
        <dbReference type="EMBL" id="MEJ8472555.1"/>
    </source>
</evidence>
<protein>
    <recommendedName>
        <fullName evidence="2 6">Orotate phosphoribosyltransferase</fullName>
        <shortName evidence="6">OPRT</shortName>
        <shortName evidence="6">OPRTase</shortName>
        <ecNumber evidence="2 6">2.4.2.10</ecNumber>
    </recommendedName>
</protein>
<feature type="binding site" evidence="6">
    <location>
        <position position="107"/>
    </location>
    <ligand>
        <name>5-phospho-alpha-D-ribose 1-diphosphate</name>
        <dbReference type="ChEBI" id="CHEBI:58017"/>
        <note>ligand shared between dimeric partners</note>
    </ligand>
</feature>
<dbReference type="InterPro" id="IPR004467">
    <property type="entry name" value="Or_phspho_trans_dom"/>
</dbReference>
<dbReference type="Gene3D" id="3.40.50.2020">
    <property type="match status" value="1"/>
</dbReference>
<evidence type="ECO:0000256" key="5">
    <source>
        <dbReference type="ARBA" id="ARBA00022975"/>
    </source>
</evidence>
<comment type="pathway">
    <text evidence="1 6">Pyrimidine metabolism; UMP biosynthesis via de novo pathway; UMP from orotate: step 1/2.</text>
</comment>
<feature type="binding site" evidence="6">
    <location>
        <position position="111"/>
    </location>
    <ligand>
        <name>5-phospho-alpha-D-ribose 1-diphosphate</name>
        <dbReference type="ChEBI" id="CHEBI:58017"/>
        <note>ligand shared between dimeric partners</note>
    </ligand>
</feature>
<dbReference type="EC" id="2.4.2.10" evidence="2 6"/>
<comment type="catalytic activity">
    <reaction evidence="6">
        <text>orotidine 5'-phosphate + diphosphate = orotate + 5-phospho-alpha-D-ribose 1-diphosphate</text>
        <dbReference type="Rhea" id="RHEA:10380"/>
        <dbReference type="ChEBI" id="CHEBI:30839"/>
        <dbReference type="ChEBI" id="CHEBI:33019"/>
        <dbReference type="ChEBI" id="CHEBI:57538"/>
        <dbReference type="ChEBI" id="CHEBI:58017"/>
        <dbReference type="EC" id="2.4.2.10"/>
    </reaction>
</comment>
<dbReference type="HAMAP" id="MF_01208">
    <property type="entry name" value="PyrE"/>
    <property type="match status" value="1"/>
</dbReference>
<proteinExistence type="inferred from homology"/>
<feature type="binding site" description="in other chain" evidence="6">
    <location>
        <begin position="133"/>
        <end position="141"/>
    </location>
    <ligand>
        <name>5-phospho-alpha-D-ribose 1-diphosphate</name>
        <dbReference type="ChEBI" id="CHEBI:58017"/>
        <note>ligand shared between dimeric partners</note>
    </ligand>
</feature>
<dbReference type="PANTHER" id="PTHR19278">
    <property type="entry name" value="OROTATE PHOSPHORIBOSYLTRANSFERASE"/>
    <property type="match status" value="1"/>
</dbReference>
<keyword evidence="5 6" id="KW-0665">Pyrimidine biosynthesis</keyword>
<evidence type="ECO:0000256" key="4">
    <source>
        <dbReference type="ARBA" id="ARBA00022679"/>
    </source>
</evidence>
<dbReference type="RefSeq" id="WP_340272025.1">
    <property type="nucleotide sequence ID" value="NZ_JBAKIA010000001.1"/>
</dbReference>
<feature type="domain" description="Phosphoribosyltransferase" evidence="7">
    <location>
        <begin position="61"/>
        <end position="164"/>
    </location>
</feature>
<dbReference type="NCBIfam" id="TIGR00336">
    <property type="entry name" value="pyrE"/>
    <property type="match status" value="1"/>
</dbReference>
<comment type="caution">
    <text evidence="6">Lacks conserved residue(s) required for the propagation of feature annotation.</text>
</comment>
<feature type="binding site" evidence="6">
    <location>
        <position position="137"/>
    </location>
    <ligand>
        <name>orotate</name>
        <dbReference type="ChEBI" id="CHEBI:30839"/>
    </ligand>
</feature>
<evidence type="ECO:0000256" key="3">
    <source>
        <dbReference type="ARBA" id="ARBA00022676"/>
    </source>
</evidence>
<dbReference type="InterPro" id="IPR000836">
    <property type="entry name" value="PRTase_dom"/>
</dbReference>
<keyword evidence="3 6" id="KW-0328">Glycosyltransferase</keyword>
<comment type="caution">
    <text evidence="8">The sequence shown here is derived from an EMBL/GenBank/DDBJ whole genome shotgun (WGS) entry which is preliminary data.</text>
</comment>
<dbReference type="GO" id="GO:0004588">
    <property type="term" value="F:orotate phosphoribosyltransferase activity"/>
    <property type="evidence" value="ECO:0007669"/>
    <property type="project" value="UniProtKB-EC"/>
</dbReference>
<dbReference type="PANTHER" id="PTHR19278:SF9">
    <property type="entry name" value="URIDINE 5'-MONOPHOSPHATE SYNTHASE"/>
    <property type="match status" value="1"/>
</dbReference>
<comment type="cofactor">
    <cofactor evidence="6">
        <name>Mg(2+)</name>
        <dbReference type="ChEBI" id="CHEBI:18420"/>
    </cofactor>
</comment>
<sequence length="236" mass="26280">MIPSSFPERALISELTAKMLLEIDAVHFRTDKPYMFTSGLASPVYIDCRKLISYPRIRNTLMDFAASVVMEDIGFEQIDSVTGGETAGIPFAAWLADKLNLPMHYVRKKPKGFGRDAQIEGNSIEGKRVLLVEDLTTDGGSKIKFCEAIRTAGAEITDTVVVFYYDIFPEALENLEKIGLNLHYLATWRDVLAVCKKQNYFDPETLKQVESFLNDPLAWSGANGGATEISGLKKKD</sequence>
<dbReference type="SUPFAM" id="SSF53271">
    <property type="entry name" value="PRTase-like"/>
    <property type="match status" value="1"/>
</dbReference>
<evidence type="ECO:0000256" key="6">
    <source>
        <dbReference type="HAMAP-Rule" id="MF_01208"/>
    </source>
</evidence>
<dbReference type="InterPro" id="IPR029057">
    <property type="entry name" value="PRTase-like"/>
</dbReference>
<name>A0ABU8TEG3_9HYPH</name>
<dbReference type="InterPro" id="IPR023031">
    <property type="entry name" value="OPRT"/>
</dbReference>
<accession>A0ABU8TEG3</accession>
<feature type="binding site" description="in other chain" evidence="6">
    <location>
        <position position="108"/>
    </location>
    <ligand>
        <name>5-phospho-alpha-D-ribose 1-diphosphate</name>
        <dbReference type="ChEBI" id="CHEBI:58017"/>
        <note>ligand shared between dimeric partners</note>
    </ligand>
</feature>
<comment type="similarity">
    <text evidence="6">Belongs to the purine/pyrimidine phosphoribosyltransferase family. PyrE subfamily.</text>
</comment>
<keyword evidence="6" id="KW-0460">Magnesium</keyword>
<evidence type="ECO:0000259" key="7">
    <source>
        <dbReference type="Pfam" id="PF00156"/>
    </source>
</evidence>
<dbReference type="EMBL" id="JBAKIA010000001">
    <property type="protein sequence ID" value="MEJ8472555.1"/>
    <property type="molecule type" value="Genomic_DNA"/>
</dbReference>
<gene>
    <name evidence="6" type="primary">pyrE</name>
    <name evidence="8" type="ORF">V6575_00510</name>
</gene>
<reference evidence="8 9" key="1">
    <citation type="submission" date="2024-02" db="EMBL/GenBank/DDBJ databases">
        <title>Roseibium algae sp. nov., isolated from marine alga (Grateloupia sp.), showing potential in myo-inositol conversion.</title>
        <authorList>
            <person name="Wang Y."/>
        </authorList>
    </citation>
    <scope>NUCLEOTIDE SEQUENCE [LARGE SCALE GENOMIC DNA]</scope>
    <source>
        <strain evidence="8 9">H3510</strain>
    </source>
</reference>
<comment type="subunit">
    <text evidence="6">Homodimer.</text>
</comment>
<dbReference type="NCBIfam" id="NF001729">
    <property type="entry name" value="PRK00455.1-3"/>
    <property type="match status" value="1"/>
</dbReference>
<keyword evidence="9" id="KW-1185">Reference proteome</keyword>
<keyword evidence="4 6" id="KW-0808">Transferase</keyword>
<comment type="function">
    <text evidence="6">Catalyzes the transfer of a ribosyl phosphate group from 5-phosphoribose 1-diphosphate to orotate, leading to the formation of orotidine monophosphate (OMP).</text>
</comment>
<organism evidence="8 9">
    <name type="scientific">Roseibium algae</name>
    <dbReference type="NCBI Taxonomy" id="3123038"/>
    <lineage>
        <taxon>Bacteria</taxon>
        <taxon>Pseudomonadati</taxon>
        <taxon>Pseudomonadota</taxon>
        <taxon>Alphaproteobacteria</taxon>
        <taxon>Hyphomicrobiales</taxon>
        <taxon>Stappiaceae</taxon>
        <taxon>Roseibium</taxon>
    </lineage>
</organism>
<evidence type="ECO:0000256" key="1">
    <source>
        <dbReference type="ARBA" id="ARBA00004889"/>
    </source>
</evidence>
<dbReference type="Proteomes" id="UP001385499">
    <property type="component" value="Unassembled WGS sequence"/>
</dbReference>
<dbReference type="Pfam" id="PF00156">
    <property type="entry name" value="Pribosyltran"/>
    <property type="match status" value="1"/>
</dbReference>
<evidence type="ECO:0000256" key="2">
    <source>
        <dbReference type="ARBA" id="ARBA00011971"/>
    </source>
</evidence>